<reference evidence="1 2" key="1">
    <citation type="journal article" date="2012" name="J. Bacteriol.">
        <title>Genome sequence of Mycobacterium hassiacum DSM 44199, a rare source of heat-stable mycobacterial proteins.</title>
        <authorList>
            <person name="Tiago I."/>
            <person name="Maranha A."/>
            <person name="Mendes V."/>
            <person name="Alarico S."/>
            <person name="Moynihan P.J."/>
            <person name="Clarke A.J."/>
            <person name="Macedo-Ribeiro S."/>
            <person name="Pereira P.J."/>
            <person name="Empadinhas N."/>
        </authorList>
    </citation>
    <scope>NUCLEOTIDE SEQUENCE [LARGE SCALE GENOMIC DNA]</scope>
    <source>
        <strain evidence="2">DSM 44199 / CIP 105218 / JCM 12690 / 3849</strain>
    </source>
</reference>
<sequence length="41" mass="4591">MASTGRPIQIAVLSNISFIEYLPLYDWATAQGQPGYPHLDR</sequence>
<comment type="caution">
    <text evidence="1">The sequence shown here is derived from an EMBL/GenBank/DDBJ whole genome shotgun (WGS) entry which is preliminary data.</text>
</comment>
<evidence type="ECO:0000313" key="2">
    <source>
        <dbReference type="Proteomes" id="UP000006265"/>
    </source>
</evidence>
<organism evidence="1 2">
    <name type="scientific">Mycolicibacterium hassiacum (strain DSM 44199 / CIP 105218 / JCM 12690 / 3849)</name>
    <name type="common">Mycobacterium hassiacum</name>
    <dbReference type="NCBI Taxonomy" id="1122247"/>
    <lineage>
        <taxon>Bacteria</taxon>
        <taxon>Bacillati</taxon>
        <taxon>Actinomycetota</taxon>
        <taxon>Actinomycetes</taxon>
        <taxon>Mycobacteriales</taxon>
        <taxon>Mycobacteriaceae</taxon>
        <taxon>Mycolicibacterium</taxon>
    </lineage>
</organism>
<dbReference type="EMBL" id="AMRA01000039">
    <property type="protein sequence ID" value="EKF24453.1"/>
    <property type="molecule type" value="Genomic_DNA"/>
</dbReference>
<name>K5B8X4_MYCHD</name>
<evidence type="ECO:0000313" key="1">
    <source>
        <dbReference type="EMBL" id="EKF24453.1"/>
    </source>
</evidence>
<keyword evidence="2" id="KW-1185">Reference proteome</keyword>
<protein>
    <submittedName>
        <fullName evidence="1">Uncharacterized protein</fullName>
    </submittedName>
</protein>
<proteinExistence type="predicted"/>
<gene>
    <name evidence="1" type="ORF">C731_1522</name>
</gene>
<dbReference type="AlphaFoldDB" id="K5B8X4"/>
<dbReference type="Proteomes" id="UP000006265">
    <property type="component" value="Unassembled WGS sequence"/>
</dbReference>
<accession>K5B8X4</accession>